<dbReference type="InterPro" id="IPR038071">
    <property type="entry name" value="UROD/MetE-like_sf"/>
</dbReference>
<evidence type="ECO:0000313" key="2">
    <source>
        <dbReference type="Proteomes" id="UP000182278"/>
    </source>
</evidence>
<proteinExistence type="predicted"/>
<dbReference type="AlphaFoldDB" id="A0A1J4SHE6"/>
<dbReference type="Proteomes" id="UP000182278">
    <property type="component" value="Unassembled WGS sequence"/>
</dbReference>
<protein>
    <recommendedName>
        <fullName evidence="3">Uroporphyrinogen decarboxylase (URO-D) domain-containing protein</fullName>
    </recommendedName>
</protein>
<accession>A0A1J4SHE6</accession>
<comment type="caution">
    <text evidence="1">The sequence shown here is derived from an EMBL/GenBank/DDBJ whole genome shotgun (WGS) entry which is preliminary data.</text>
</comment>
<dbReference type="EMBL" id="MNUO01000026">
    <property type="protein sequence ID" value="OIN98044.1"/>
    <property type="molecule type" value="Genomic_DNA"/>
</dbReference>
<dbReference type="Gene3D" id="3.20.20.210">
    <property type="match status" value="1"/>
</dbReference>
<reference evidence="1 2" key="1">
    <citation type="journal article" date="2016" name="Environ. Microbiol.">
        <title>Genomic resolution of a cold subsurface aquifer community provides metabolic insights for novel microbes adapted to high CO concentrations.</title>
        <authorList>
            <person name="Probst A.J."/>
            <person name="Castelle C.J."/>
            <person name="Singh A."/>
            <person name="Brown C.T."/>
            <person name="Anantharaman K."/>
            <person name="Sharon I."/>
            <person name="Hug L.A."/>
            <person name="Burstein D."/>
            <person name="Emerson J.B."/>
            <person name="Thomas B.C."/>
            <person name="Banfield J.F."/>
        </authorList>
    </citation>
    <scope>NUCLEOTIDE SEQUENCE [LARGE SCALE GENOMIC DNA]</scope>
    <source>
        <strain evidence="1">CG1_02_38_46</strain>
    </source>
</reference>
<sequence>MLNEIMLPRKGREILRRLAEEVARIAALPVHKEKSKLWTNLNDLKSVRPMVWINEVCWNEMNVDDELTLQTQHPWARDQECGLRRTLYQWKHMPADMIISDFLTCPLAIHSTGFGITEDVDMVKTDESSNVVSRHFKIQIRNPEDIEKIKMPAVTYNEKTTESHYRTMCEVYDGIMPVKKVGQKHIWFAPWDNIIRWYGIQEAMIDMIERAEFVNAVVERVVDAYMVELDQFEKMNLLSLDNNNTRVGSGAYGYTDELPGANYDSNYVRPHNMWGCSNAQIFSGVSADMHWEFALRHDLRWLERWGLTYYGCCEPLDRKIHILRKIPNLRKISVSTWCNLKRAIENIGSDYVISYKPNPAILAEDNWHPERARAEIREVLEKTGHNCHVEFIMKDISTVRYKPHRLWEWSQIAMEMVEK</sequence>
<organism evidence="1 2">
    <name type="scientific">Candidatus Desantisbacteria bacterium CG1_02_38_46</name>
    <dbReference type="NCBI Taxonomy" id="1817893"/>
    <lineage>
        <taxon>Bacteria</taxon>
        <taxon>Candidatus Desantisiibacteriota</taxon>
    </lineage>
</organism>
<gene>
    <name evidence="1" type="ORF">AUJ66_01730</name>
</gene>
<evidence type="ECO:0008006" key="3">
    <source>
        <dbReference type="Google" id="ProtNLM"/>
    </source>
</evidence>
<name>A0A1J4SHE6_9BACT</name>
<dbReference type="STRING" id="1817893.AUJ66_01730"/>
<evidence type="ECO:0000313" key="1">
    <source>
        <dbReference type="EMBL" id="OIN98044.1"/>
    </source>
</evidence>